<dbReference type="InterPro" id="IPR009571">
    <property type="entry name" value="SUR7/Rim9-like_fungi"/>
</dbReference>
<feature type="transmembrane region" description="Helical" evidence="1">
    <location>
        <begin position="627"/>
        <end position="649"/>
    </location>
</feature>
<name>A0A1X7RB56_9SACH</name>
<dbReference type="GO" id="GO:0051285">
    <property type="term" value="C:cell cortex of cell tip"/>
    <property type="evidence" value="ECO:0007669"/>
    <property type="project" value="TreeGrafter"/>
</dbReference>
<dbReference type="Proteomes" id="UP000196158">
    <property type="component" value="Unassembled WGS sequence"/>
</dbReference>
<keyword evidence="4" id="KW-1185">Reference proteome</keyword>
<feature type="signal peptide" evidence="2">
    <location>
        <begin position="1"/>
        <end position="29"/>
    </location>
</feature>
<proteinExistence type="predicted"/>
<dbReference type="GO" id="GO:0005886">
    <property type="term" value="C:plasma membrane"/>
    <property type="evidence" value="ECO:0007669"/>
    <property type="project" value="TreeGrafter"/>
</dbReference>
<protein>
    <submittedName>
        <fullName evidence="3">Uncharacterized protein</fullName>
    </submittedName>
</protein>
<keyword evidence="1" id="KW-0812">Transmembrane</keyword>
<dbReference type="SUPFAM" id="SSF48371">
    <property type="entry name" value="ARM repeat"/>
    <property type="match status" value="1"/>
</dbReference>
<dbReference type="InterPro" id="IPR016024">
    <property type="entry name" value="ARM-type_fold"/>
</dbReference>
<dbReference type="OrthoDB" id="4068213at2759"/>
<evidence type="ECO:0000256" key="1">
    <source>
        <dbReference type="SAM" id="Phobius"/>
    </source>
</evidence>
<evidence type="ECO:0000256" key="2">
    <source>
        <dbReference type="SAM" id="SignalP"/>
    </source>
</evidence>
<gene>
    <name evidence="3" type="ORF">KASA_0F01122G</name>
</gene>
<evidence type="ECO:0000313" key="3">
    <source>
        <dbReference type="EMBL" id="SMN22699.1"/>
    </source>
</evidence>
<dbReference type="InterPro" id="IPR052413">
    <property type="entry name" value="SUR7_domain"/>
</dbReference>
<dbReference type="PROSITE" id="PS51257">
    <property type="entry name" value="PROKAR_LIPOPROTEIN"/>
    <property type="match status" value="1"/>
</dbReference>
<sequence>MQTNKLFMGCSFLFTFACFLLIIISMAGSSSNYKPLTNIYIGEADISHINVTKVIPQVGSLASLLGGILLTYPNQTDTIFSTMKNISHSEALMPFLTMIGKSTNTTVTLQAVEKLSPLALMAGSGSAASDALNSINELLEESTNTNQTVTGLSALVSTQSSSNSSTTEALLQSMVFEILETSKNASATTEALLDLTSINISDLVTLSPALELVQYSNNLTATFDAVASLMNLTIPTSMTTELFSVLNSTLSSATNVTAALGSLSALVPSSMSSSLTALDSLFTSSSNVTKTLSLLETIVAKNLTSSAVAKQVINDIEVILEESTNTTLLTSIIQTLMSSISSTSLNASSLTLLTSATEELEQLETVLSASSNSTDSITIIDAMEKTLSNNTDMNQYVPYLFEYLEASSDPAASFQALINITSLGTTNTTLLSSLLSVLTLASTSSLPTDKEMYDTLPQILEYLNIPAKLRLAIFTLCKVNLEGKVLSCSKPHAVQNFDFRAIIFEVLMDSDFAPYLEALSIEADDLHLDGKLMGRQHQYVPTVKAALSMDILSFVTGFFLMIAIAYVFFTQCLTTHLRWFSFTFTTMAYCAFTGLGTTVVTAIVNIIKSGTSQDKYNVIVKSNAPNMGMTWCAFALSVIMMFMEMYGWYDFYKKDRLAKSDEEMNLGSTSSSENESQIIKENLVQSTVEEVKK</sequence>
<keyword evidence="1" id="KW-1133">Transmembrane helix</keyword>
<keyword evidence="2" id="KW-0732">Signal</keyword>
<dbReference type="PANTHER" id="PTHR28019">
    <property type="entry name" value="CELL MEMBRANE PROTEIN YLR413W-RELATED"/>
    <property type="match status" value="1"/>
</dbReference>
<feature type="chain" id="PRO_5013253912" evidence="2">
    <location>
        <begin position="30"/>
        <end position="693"/>
    </location>
</feature>
<accession>A0A1X7RB56</accession>
<dbReference type="EMBL" id="FXLY01000013">
    <property type="protein sequence ID" value="SMN22699.1"/>
    <property type="molecule type" value="Genomic_DNA"/>
</dbReference>
<dbReference type="Pfam" id="PF06687">
    <property type="entry name" value="SUR7"/>
    <property type="match status" value="1"/>
</dbReference>
<feature type="transmembrane region" description="Helical" evidence="1">
    <location>
        <begin position="581"/>
        <end position="607"/>
    </location>
</feature>
<feature type="transmembrane region" description="Helical" evidence="1">
    <location>
        <begin position="551"/>
        <end position="569"/>
    </location>
</feature>
<keyword evidence="1" id="KW-0472">Membrane</keyword>
<reference evidence="3 4" key="1">
    <citation type="submission" date="2017-04" db="EMBL/GenBank/DDBJ databases">
        <authorList>
            <person name="Afonso C.L."/>
            <person name="Miller P.J."/>
            <person name="Scott M.A."/>
            <person name="Spackman E."/>
            <person name="Goraichik I."/>
            <person name="Dimitrov K.M."/>
            <person name="Suarez D.L."/>
            <person name="Swayne D.E."/>
        </authorList>
    </citation>
    <scope>NUCLEOTIDE SEQUENCE [LARGE SCALE GENOMIC DNA]</scope>
</reference>
<dbReference type="AlphaFoldDB" id="A0A1X7RB56"/>
<dbReference type="PANTHER" id="PTHR28019:SF2">
    <property type="entry name" value="CELL MEMBRANE PROTEIN YLR413W-RELATED"/>
    <property type="match status" value="1"/>
</dbReference>
<evidence type="ECO:0000313" key="4">
    <source>
        <dbReference type="Proteomes" id="UP000196158"/>
    </source>
</evidence>
<organism evidence="3 4">
    <name type="scientific">Maudiozyma saulgeensis</name>
    <dbReference type="NCBI Taxonomy" id="1789683"/>
    <lineage>
        <taxon>Eukaryota</taxon>
        <taxon>Fungi</taxon>
        <taxon>Dikarya</taxon>
        <taxon>Ascomycota</taxon>
        <taxon>Saccharomycotina</taxon>
        <taxon>Saccharomycetes</taxon>
        <taxon>Saccharomycetales</taxon>
        <taxon>Saccharomycetaceae</taxon>
        <taxon>Maudiozyma</taxon>
    </lineage>
</organism>
<dbReference type="GO" id="GO:0031505">
    <property type="term" value="P:fungal-type cell wall organization"/>
    <property type="evidence" value="ECO:0007669"/>
    <property type="project" value="TreeGrafter"/>
</dbReference>